<sequence>MVLTGCASLPSAPGRSLSHAARDVPNPSSAPPPGDGASRASASPPRFVTDPVVSARLQRRGGMTGANPVRMAVAPRGGEANAWEKLLTAAGLEERDERPLSGGALTPTQAARLLSVLLSKPVTLGTFPARMAVGHLLREVLEQGEVSRDTLLRRVERFRRVAVLRPDGHLAWVWTGRTQQKAGAMKWKDGAFRAGPFELGRFYVSNGFVIELADEQLAPVHGPVFVEVYDDADLISRTLDGAEAAFVKLALALGQLLTAPRDSLAALKDLPAGVVALIASSPEYFERFRYMTRGEQVQAVAELTTSLLVTKGTATSATRTVTGALVGTEATVPVLSLSAQGALTIERVAVPVGRAASVLGGGPGAAILLQRANTATPPLGPGKWGPAEESMSARARRYQEQISGHSADEAYWVGGVGRNSGGVKFDGFKDEVLLEAKGPGYAEFFDGLEPAYWFKNTGARGLVEQAERQSRRVKGMGTRIEWHVAEKKAADAIQWLLRISNVEGIRVVHTPAL</sequence>
<evidence type="ECO:0000259" key="2">
    <source>
        <dbReference type="Pfam" id="PF15648"/>
    </source>
</evidence>
<name>A0A3A8I1A8_9BACT</name>
<feature type="domain" description="Tox-REase-5" evidence="2">
    <location>
        <begin position="396"/>
        <end position="486"/>
    </location>
</feature>
<comment type="caution">
    <text evidence="3">The sequence shown here is derived from an EMBL/GenBank/DDBJ whole genome shotgun (WGS) entry which is preliminary data.</text>
</comment>
<feature type="region of interest" description="Disordered" evidence="1">
    <location>
        <begin position="1"/>
        <end position="48"/>
    </location>
</feature>
<evidence type="ECO:0000313" key="4">
    <source>
        <dbReference type="Proteomes" id="UP000268094"/>
    </source>
</evidence>
<dbReference type="AlphaFoldDB" id="A0A3A8I1A8"/>
<evidence type="ECO:0000313" key="3">
    <source>
        <dbReference type="EMBL" id="RKG73490.1"/>
    </source>
</evidence>
<dbReference type="InterPro" id="IPR028904">
    <property type="entry name" value="Tox-REase-5_dom"/>
</dbReference>
<dbReference type="OrthoDB" id="4235956at2"/>
<organism evidence="3 4">
    <name type="scientific">Corallococcus terminator</name>
    <dbReference type="NCBI Taxonomy" id="2316733"/>
    <lineage>
        <taxon>Bacteria</taxon>
        <taxon>Pseudomonadati</taxon>
        <taxon>Myxococcota</taxon>
        <taxon>Myxococcia</taxon>
        <taxon>Myxococcales</taxon>
        <taxon>Cystobacterineae</taxon>
        <taxon>Myxococcaceae</taxon>
        <taxon>Corallococcus</taxon>
    </lineage>
</organism>
<reference evidence="4" key="1">
    <citation type="submission" date="2018-09" db="EMBL/GenBank/DDBJ databases">
        <authorList>
            <person name="Livingstone P.G."/>
            <person name="Whitworth D.E."/>
        </authorList>
    </citation>
    <scope>NUCLEOTIDE SEQUENCE [LARGE SCALE GENOMIC DNA]</scope>
    <source>
        <strain evidence="4">CA054A</strain>
    </source>
</reference>
<protein>
    <recommendedName>
        <fullName evidence="2">Tox-REase-5 domain-containing protein</fullName>
    </recommendedName>
</protein>
<proteinExistence type="predicted"/>
<dbReference type="Pfam" id="PF15648">
    <property type="entry name" value="Tox-REase-5"/>
    <property type="match status" value="1"/>
</dbReference>
<evidence type="ECO:0000256" key="1">
    <source>
        <dbReference type="SAM" id="MobiDB-lite"/>
    </source>
</evidence>
<dbReference type="Proteomes" id="UP000268094">
    <property type="component" value="Unassembled WGS sequence"/>
</dbReference>
<accession>A0A3A8I1A8</accession>
<gene>
    <name evidence="3" type="ORF">D7V88_36350</name>
</gene>
<dbReference type="EMBL" id="RAVZ01000408">
    <property type="protein sequence ID" value="RKG73490.1"/>
    <property type="molecule type" value="Genomic_DNA"/>
</dbReference>
<keyword evidence="4" id="KW-1185">Reference proteome</keyword>
<feature type="compositionally biased region" description="Low complexity" evidence="1">
    <location>
        <begin position="35"/>
        <end position="46"/>
    </location>
</feature>